<dbReference type="PANTHER" id="PTHR37171">
    <property type="entry name" value="SERINE/THREONINE-PROTEIN KINASE YRZF-RELATED"/>
    <property type="match status" value="1"/>
</dbReference>
<gene>
    <name evidence="1" type="ORF">MFIFM68171_02223</name>
</gene>
<dbReference type="InterPro" id="IPR052396">
    <property type="entry name" value="Meiotic_Drive_Suppr_Kinase"/>
</dbReference>
<sequence length="271" mass="30514">MNVENSQPLAPLVGKHDLELPKYKRPGEPEHYRLSATRLGGPQRQSPKTLVHFWFRTRYISAFATGLSQLHPHILELHIRPSTVASLIGSCVGLLPAFAASWVKAVLPEWFLPSHVVLKKQKEGGEAMINEERFDTEVKAYGRLKPLQGAVIPTCYGRLHYNGVRAMILEYLGGVSLSSPEGATLRLEELSTLLQPCYRALYALGVHHDDPNLSNFQLVNGKIIVLDLESAVFDLSIDDQAFFMRTNIWDLAYKYRHMQAYYLRDGSLEAA</sequence>
<keyword evidence="1" id="KW-0808">Transferase</keyword>
<protein>
    <submittedName>
        <fullName evidence="1">Lipopolysaccharide core heptose(II) kinase RfaY</fullName>
    </submittedName>
</protein>
<dbReference type="GO" id="GO:0016301">
    <property type="term" value="F:kinase activity"/>
    <property type="evidence" value="ECO:0007669"/>
    <property type="project" value="UniProtKB-KW"/>
</dbReference>
<evidence type="ECO:0000313" key="1">
    <source>
        <dbReference type="EMBL" id="GAB1312013.1"/>
    </source>
</evidence>
<dbReference type="PANTHER" id="PTHR37171:SF1">
    <property type="entry name" value="SERINE_THREONINE-PROTEIN KINASE YRZF-RELATED"/>
    <property type="match status" value="1"/>
</dbReference>
<comment type="caution">
    <text evidence="1">The sequence shown here is derived from an EMBL/GenBank/DDBJ whole genome shotgun (WGS) entry which is preliminary data.</text>
</comment>
<dbReference type="GeneID" id="98172968"/>
<reference evidence="1 2" key="1">
    <citation type="submission" date="2024-09" db="EMBL/GenBank/DDBJ databases">
        <title>Itraconazole resistance in Madurella fahalii resulting from another homologue of gene encoding cytochrome P450 14-alpha sterol demethylase (CYP51).</title>
        <authorList>
            <person name="Yoshioka I."/>
            <person name="Fahal A.H."/>
            <person name="Kaneko S."/>
            <person name="Yaguchi T."/>
        </authorList>
    </citation>
    <scope>NUCLEOTIDE SEQUENCE [LARGE SCALE GENOMIC DNA]</scope>
    <source>
        <strain evidence="1 2">IFM 68171</strain>
    </source>
</reference>
<organism evidence="1 2">
    <name type="scientific">Madurella fahalii</name>
    <dbReference type="NCBI Taxonomy" id="1157608"/>
    <lineage>
        <taxon>Eukaryota</taxon>
        <taxon>Fungi</taxon>
        <taxon>Dikarya</taxon>
        <taxon>Ascomycota</taxon>
        <taxon>Pezizomycotina</taxon>
        <taxon>Sordariomycetes</taxon>
        <taxon>Sordariomycetidae</taxon>
        <taxon>Sordariales</taxon>
        <taxon>Sordariales incertae sedis</taxon>
        <taxon>Madurella</taxon>
    </lineage>
</organism>
<dbReference type="RefSeq" id="XP_070913746.1">
    <property type="nucleotide sequence ID" value="XM_071057645.1"/>
</dbReference>
<proteinExistence type="predicted"/>
<accession>A0ABQ0G2M5</accession>
<keyword evidence="1" id="KW-0418">Kinase</keyword>
<dbReference type="EMBL" id="BAAFSV010000001">
    <property type="protein sequence ID" value="GAB1312013.1"/>
    <property type="molecule type" value="Genomic_DNA"/>
</dbReference>
<dbReference type="SUPFAM" id="SSF56112">
    <property type="entry name" value="Protein kinase-like (PK-like)"/>
    <property type="match status" value="1"/>
</dbReference>
<name>A0ABQ0G2M5_9PEZI</name>
<dbReference type="Proteomes" id="UP001628179">
    <property type="component" value="Unassembled WGS sequence"/>
</dbReference>
<evidence type="ECO:0000313" key="2">
    <source>
        <dbReference type="Proteomes" id="UP001628179"/>
    </source>
</evidence>
<dbReference type="InterPro" id="IPR011009">
    <property type="entry name" value="Kinase-like_dom_sf"/>
</dbReference>
<keyword evidence="2" id="KW-1185">Reference proteome</keyword>